<dbReference type="EMBL" id="CAXAMM010006291">
    <property type="protein sequence ID" value="CAK9010476.1"/>
    <property type="molecule type" value="Genomic_DNA"/>
</dbReference>
<proteinExistence type="predicted"/>
<keyword evidence="1" id="KW-1133">Transmembrane helix</keyword>
<gene>
    <name evidence="2" type="ORF">SCF082_LOCUS10699</name>
</gene>
<accession>A0ABP0J836</accession>
<comment type="caution">
    <text evidence="2">The sequence shown here is derived from an EMBL/GenBank/DDBJ whole genome shotgun (WGS) entry which is preliminary data.</text>
</comment>
<evidence type="ECO:0000313" key="3">
    <source>
        <dbReference type="Proteomes" id="UP001642464"/>
    </source>
</evidence>
<keyword evidence="1" id="KW-0812">Transmembrane</keyword>
<feature type="transmembrane region" description="Helical" evidence="1">
    <location>
        <begin position="25"/>
        <end position="42"/>
    </location>
</feature>
<reference evidence="2 3" key="1">
    <citation type="submission" date="2024-02" db="EMBL/GenBank/DDBJ databases">
        <authorList>
            <person name="Chen Y."/>
            <person name="Shah S."/>
            <person name="Dougan E. K."/>
            <person name="Thang M."/>
            <person name="Chan C."/>
        </authorList>
    </citation>
    <scope>NUCLEOTIDE SEQUENCE [LARGE SCALE GENOMIC DNA]</scope>
</reference>
<organism evidence="2 3">
    <name type="scientific">Durusdinium trenchii</name>
    <dbReference type="NCBI Taxonomy" id="1381693"/>
    <lineage>
        <taxon>Eukaryota</taxon>
        <taxon>Sar</taxon>
        <taxon>Alveolata</taxon>
        <taxon>Dinophyceae</taxon>
        <taxon>Suessiales</taxon>
        <taxon>Symbiodiniaceae</taxon>
        <taxon>Durusdinium</taxon>
    </lineage>
</organism>
<sequence>MGEHREQIFQECRDLKKQPWSKRRGALLALGLAISAICSVAWRTTTTEFGGRFDPATLSVGDLLRMFTETREYLYASGWREQDGTFVPRGQRLGEPKASTPRQFEMKRFTERVSKKNACGAGIRDVMHFTAQLPDVDAQYVMEALTNPGFTNWNPSLHFVMFRRHRRIPLDANLKDTFTPEEMEVKGGYRSLEQSRKTIDVSAQVAEIQIPRVVQKAAGRRFTSDFIAVRYDCKANRGFSIATSVGTEAVAEAAGVRKQQDLCLTSIMVAPGVNSSDTTVHIVSHFDPQVKTAMLQKAVQLAVGHTTRQFLQSLHNKA</sequence>
<evidence type="ECO:0000313" key="2">
    <source>
        <dbReference type="EMBL" id="CAK9010476.1"/>
    </source>
</evidence>
<keyword evidence="3" id="KW-1185">Reference proteome</keyword>
<evidence type="ECO:0000256" key="1">
    <source>
        <dbReference type="SAM" id="Phobius"/>
    </source>
</evidence>
<protein>
    <submittedName>
        <fullName evidence="2">Translational activator GCN1</fullName>
    </submittedName>
</protein>
<keyword evidence="1" id="KW-0472">Membrane</keyword>
<dbReference type="Proteomes" id="UP001642464">
    <property type="component" value="Unassembled WGS sequence"/>
</dbReference>
<name>A0ABP0J836_9DINO</name>
<feature type="non-terminal residue" evidence="2">
    <location>
        <position position="318"/>
    </location>
</feature>